<keyword evidence="3" id="KW-1185">Reference proteome</keyword>
<dbReference type="Gene3D" id="2.40.160.10">
    <property type="entry name" value="Porin"/>
    <property type="match status" value="1"/>
</dbReference>
<organism evidence="2 3">
    <name type="scientific">Brevundimonas basaltis</name>
    <dbReference type="NCBI Taxonomy" id="472166"/>
    <lineage>
        <taxon>Bacteria</taxon>
        <taxon>Pseudomonadati</taxon>
        <taxon>Pseudomonadota</taxon>
        <taxon>Alphaproteobacteria</taxon>
        <taxon>Caulobacterales</taxon>
        <taxon>Caulobacteraceae</taxon>
        <taxon>Brevundimonas</taxon>
    </lineage>
</organism>
<evidence type="ECO:0000256" key="1">
    <source>
        <dbReference type="SAM" id="SignalP"/>
    </source>
</evidence>
<proteinExistence type="predicted"/>
<dbReference type="InterPro" id="IPR010870">
    <property type="entry name" value="Porin_O/P"/>
</dbReference>
<dbReference type="RefSeq" id="WP_183256000.1">
    <property type="nucleotide sequence ID" value="NZ_BAAAFF010000005.1"/>
</dbReference>
<evidence type="ECO:0000313" key="2">
    <source>
        <dbReference type="EMBL" id="MBB5293013.1"/>
    </source>
</evidence>
<comment type="caution">
    <text evidence="2">The sequence shown here is derived from an EMBL/GenBank/DDBJ whole genome shotgun (WGS) entry which is preliminary data.</text>
</comment>
<dbReference type="InterPro" id="IPR023614">
    <property type="entry name" value="Porin_dom_sf"/>
</dbReference>
<reference evidence="2 3" key="1">
    <citation type="submission" date="2020-08" db="EMBL/GenBank/DDBJ databases">
        <title>Genomic Encyclopedia of Type Strains, Phase IV (KMG-IV): sequencing the most valuable type-strain genomes for metagenomic binning, comparative biology and taxonomic classification.</title>
        <authorList>
            <person name="Goeker M."/>
        </authorList>
    </citation>
    <scope>NUCLEOTIDE SEQUENCE [LARGE SCALE GENOMIC DNA]</scope>
    <source>
        <strain evidence="2 3">DSM 25335</strain>
    </source>
</reference>
<dbReference type="Proteomes" id="UP000566663">
    <property type="component" value="Unassembled WGS sequence"/>
</dbReference>
<feature type="signal peptide" evidence="1">
    <location>
        <begin position="1"/>
        <end position="25"/>
    </location>
</feature>
<dbReference type="EMBL" id="JACHFZ010000006">
    <property type="protein sequence ID" value="MBB5293013.1"/>
    <property type="molecule type" value="Genomic_DNA"/>
</dbReference>
<protein>
    <submittedName>
        <fullName evidence="2">Phosphate-selective porin OprO/OprP</fullName>
    </submittedName>
</protein>
<sequence>MRQHSLLAGAALAAALSLTAGSTLAQDSQPATVTWKGAPEFKWGDFTMKLRGRVFADYVDQDVDRAVGADFRASEDRFRTARIGVQGTFGDQWSYVAEANFTNGESNWEDLYVQYAPGDHTAFTVGNFKSLSLENVTSARYTTFMERGPLNDLIDGGRVMTFAARTGGDNWSVTGGVHGDSVNAGAPGDGDEQRGVFARAHFAPVVSDDTNIHLGVWARDRDRRDDTPFRYRVRNNTNFGDRYTDAGSSPLGAGDGDTAIGLEAAGVWRSFSLQGEWASIDADLTGGGSARADAYYVFASFFPTGEQRKYKAADGKFDRVSIREPLGKGGLGAVELGLRYDAADLTDFAGVATAGEYSAVTVGATWYPVSRVRFMANYTDAKNKAQVAASDVDVQTLQFRAQFDF</sequence>
<keyword evidence="1" id="KW-0732">Signal</keyword>
<evidence type="ECO:0000313" key="3">
    <source>
        <dbReference type="Proteomes" id="UP000566663"/>
    </source>
</evidence>
<name>A0A7W8I025_9CAUL</name>
<gene>
    <name evidence="2" type="ORF">HNQ67_002558</name>
</gene>
<feature type="chain" id="PRO_5030592595" evidence="1">
    <location>
        <begin position="26"/>
        <end position="405"/>
    </location>
</feature>
<dbReference type="SUPFAM" id="SSF56935">
    <property type="entry name" value="Porins"/>
    <property type="match status" value="1"/>
</dbReference>
<accession>A0A7W8I025</accession>
<dbReference type="Pfam" id="PF07396">
    <property type="entry name" value="Porin_O_P"/>
    <property type="match status" value="1"/>
</dbReference>
<dbReference type="AlphaFoldDB" id="A0A7W8I025"/>